<feature type="signal peptide" evidence="1">
    <location>
        <begin position="1"/>
        <end position="23"/>
    </location>
</feature>
<sequence length="347" mass="35034">MRSRYPVAIALVLAAMSSPTASAAACAWTPTTLPIPTSRVAAVVTAADSGGGFAGEATSQRVLGSPTVDAVRWTGGTVTNLGTLPGHISRVTVTGVNAAGTVVGYSQETTLTHYRAFRSTGTALTALPEPAGVDSSWATGVNDNGDIVGHVGTDFQQGTTIYTVHTAVLWPASAPGTVVKLSGGLPTTGQTIATGIDQDGTVLVEHFPTQTDAFTATNLYLWKASAARKLVLPSGTASVEGESISNGRVAGTTYSSSTSAGKGVLWDQSGAAVLPTSSAALHSVNRSGQSTGFTTATSLTFGVWQLGTATTTLSGTLGVNVSADNGAVAGWSRATGSNNQPTVWRCT</sequence>
<accession>A0A2T0SXB2</accession>
<dbReference type="EMBL" id="PVTF01000009">
    <property type="protein sequence ID" value="PRY38056.1"/>
    <property type="molecule type" value="Genomic_DNA"/>
</dbReference>
<keyword evidence="3" id="KW-1185">Reference proteome</keyword>
<dbReference type="OrthoDB" id="3636049at2"/>
<name>A0A2T0SXB2_9PSEU</name>
<comment type="caution">
    <text evidence="2">The sequence shown here is derived from an EMBL/GenBank/DDBJ whole genome shotgun (WGS) entry which is preliminary data.</text>
</comment>
<keyword evidence="1" id="KW-0732">Signal</keyword>
<reference evidence="2 3" key="1">
    <citation type="submission" date="2018-03" db="EMBL/GenBank/DDBJ databases">
        <title>Genomic Encyclopedia of Archaeal and Bacterial Type Strains, Phase II (KMG-II): from individual species to whole genera.</title>
        <authorList>
            <person name="Goeker M."/>
        </authorList>
    </citation>
    <scope>NUCLEOTIDE SEQUENCE [LARGE SCALE GENOMIC DNA]</scope>
    <source>
        <strain evidence="2 3">DSM 44720</strain>
    </source>
</reference>
<dbReference type="PROSITE" id="PS51257">
    <property type="entry name" value="PROKAR_LIPOPROTEIN"/>
    <property type="match status" value="1"/>
</dbReference>
<dbReference type="AlphaFoldDB" id="A0A2T0SXB2"/>
<organism evidence="2 3">
    <name type="scientific">Umezawaea tangerina</name>
    <dbReference type="NCBI Taxonomy" id="84725"/>
    <lineage>
        <taxon>Bacteria</taxon>
        <taxon>Bacillati</taxon>
        <taxon>Actinomycetota</taxon>
        <taxon>Actinomycetes</taxon>
        <taxon>Pseudonocardiales</taxon>
        <taxon>Pseudonocardiaceae</taxon>
        <taxon>Umezawaea</taxon>
    </lineage>
</organism>
<dbReference type="RefSeq" id="WP_106191055.1">
    <property type="nucleotide sequence ID" value="NZ_PVTF01000009.1"/>
</dbReference>
<feature type="chain" id="PRO_5015535409" evidence="1">
    <location>
        <begin position="24"/>
        <end position="347"/>
    </location>
</feature>
<dbReference type="Proteomes" id="UP000239494">
    <property type="component" value="Unassembled WGS sequence"/>
</dbReference>
<proteinExistence type="predicted"/>
<evidence type="ECO:0000256" key="1">
    <source>
        <dbReference type="SAM" id="SignalP"/>
    </source>
</evidence>
<evidence type="ECO:0000313" key="3">
    <source>
        <dbReference type="Proteomes" id="UP000239494"/>
    </source>
</evidence>
<protein>
    <submittedName>
        <fullName evidence="2">Putative HAF family extracellular repeat protein</fullName>
    </submittedName>
</protein>
<evidence type="ECO:0000313" key="2">
    <source>
        <dbReference type="EMBL" id="PRY38056.1"/>
    </source>
</evidence>
<gene>
    <name evidence="2" type="ORF">CLV43_109276</name>
</gene>